<dbReference type="InterPro" id="IPR021473">
    <property type="entry name" value="DUF3126"/>
</dbReference>
<organism evidence="1 2">
    <name type="scientific">Hirschia litorea</name>
    <dbReference type="NCBI Taxonomy" id="1199156"/>
    <lineage>
        <taxon>Bacteria</taxon>
        <taxon>Pseudomonadati</taxon>
        <taxon>Pseudomonadota</taxon>
        <taxon>Alphaproteobacteria</taxon>
        <taxon>Hyphomonadales</taxon>
        <taxon>Hyphomonadaceae</taxon>
        <taxon>Hirschia</taxon>
    </lineage>
</organism>
<gene>
    <name evidence="1" type="ORF">ACFQS8_08755</name>
</gene>
<evidence type="ECO:0000313" key="1">
    <source>
        <dbReference type="EMBL" id="MFC7291701.1"/>
    </source>
</evidence>
<name>A0ABW2ILI0_9PROT</name>
<proteinExistence type="predicted"/>
<evidence type="ECO:0000313" key="2">
    <source>
        <dbReference type="Proteomes" id="UP001596492"/>
    </source>
</evidence>
<accession>A0ABW2ILI0</accession>
<reference evidence="2" key="1">
    <citation type="journal article" date="2019" name="Int. J. Syst. Evol. Microbiol.">
        <title>The Global Catalogue of Microorganisms (GCM) 10K type strain sequencing project: providing services to taxonomists for standard genome sequencing and annotation.</title>
        <authorList>
            <consortium name="The Broad Institute Genomics Platform"/>
            <consortium name="The Broad Institute Genome Sequencing Center for Infectious Disease"/>
            <person name="Wu L."/>
            <person name="Ma J."/>
        </authorList>
    </citation>
    <scope>NUCLEOTIDE SEQUENCE [LARGE SCALE GENOMIC DNA]</scope>
    <source>
        <strain evidence="2">CCUG 51308</strain>
    </source>
</reference>
<protein>
    <submittedName>
        <fullName evidence="1">DUF3126 family protein</fullName>
    </submittedName>
</protein>
<comment type="caution">
    <text evidence="1">The sequence shown here is derived from an EMBL/GenBank/DDBJ whole genome shotgun (WGS) entry which is preliminary data.</text>
</comment>
<sequence>MSPEESKKVEAYLKKTLNPDINLKARPKTPDSVEAYLGDEFIALIYKDEDEGEVAYQLNMTILPEDI</sequence>
<dbReference type="Proteomes" id="UP001596492">
    <property type="component" value="Unassembled WGS sequence"/>
</dbReference>
<dbReference type="Pfam" id="PF11324">
    <property type="entry name" value="DUF3126"/>
    <property type="match status" value="1"/>
</dbReference>
<dbReference type="RefSeq" id="WP_382166945.1">
    <property type="nucleotide sequence ID" value="NZ_JBHTBR010000005.1"/>
</dbReference>
<dbReference type="EMBL" id="JBHTBR010000005">
    <property type="protein sequence ID" value="MFC7291701.1"/>
    <property type="molecule type" value="Genomic_DNA"/>
</dbReference>
<keyword evidence="2" id="KW-1185">Reference proteome</keyword>